<comment type="caution">
    <text evidence="1">The sequence shown here is derived from an EMBL/GenBank/DDBJ whole genome shotgun (WGS) entry which is preliminary data.</text>
</comment>
<sequence length="82" mass="9314">MKAGLKKIDKQAVRMAATTLILAEGSTTTLGVKLYLRQRGYEVYQSDVSECLFDVARREGWSVNDNGSFRVYYFPSLRLMAQ</sequence>
<dbReference type="Proteomes" id="UP000181790">
    <property type="component" value="Unassembled WGS sequence"/>
</dbReference>
<gene>
    <name evidence="1" type="ORF">BLX24_23440</name>
</gene>
<dbReference type="RefSeq" id="WP_071505653.1">
    <property type="nucleotide sequence ID" value="NZ_MORL01000019.1"/>
</dbReference>
<evidence type="ECO:0000313" key="1">
    <source>
        <dbReference type="EMBL" id="OIN56735.1"/>
    </source>
</evidence>
<accession>A0A1S2VEN1</accession>
<reference evidence="1 2" key="1">
    <citation type="submission" date="2016-10" db="EMBL/GenBank/DDBJ databases">
        <title>Arsenicibacter rosenii gen. nov., sp. nov., an efficient arsenic-methylating bacterium isolated from an arsenic-contaminated paddy soil.</title>
        <authorList>
            <person name="Huang K."/>
        </authorList>
    </citation>
    <scope>NUCLEOTIDE SEQUENCE [LARGE SCALE GENOMIC DNA]</scope>
    <source>
        <strain evidence="1 2">SM-1</strain>
    </source>
</reference>
<protein>
    <submittedName>
        <fullName evidence="1">Uncharacterized protein</fullName>
    </submittedName>
</protein>
<organism evidence="1 2">
    <name type="scientific">Arsenicibacter rosenii</name>
    <dbReference type="NCBI Taxonomy" id="1750698"/>
    <lineage>
        <taxon>Bacteria</taxon>
        <taxon>Pseudomonadati</taxon>
        <taxon>Bacteroidota</taxon>
        <taxon>Cytophagia</taxon>
        <taxon>Cytophagales</taxon>
        <taxon>Spirosomataceae</taxon>
        <taxon>Arsenicibacter</taxon>
    </lineage>
</organism>
<evidence type="ECO:0000313" key="2">
    <source>
        <dbReference type="Proteomes" id="UP000181790"/>
    </source>
</evidence>
<dbReference type="OrthoDB" id="962005at2"/>
<dbReference type="AlphaFoldDB" id="A0A1S2VEN1"/>
<dbReference type="EMBL" id="MORL01000019">
    <property type="protein sequence ID" value="OIN56735.1"/>
    <property type="molecule type" value="Genomic_DNA"/>
</dbReference>
<keyword evidence="2" id="KW-1185">Reference proteome</keyword>
<name>A0A1S2VEN1_9BACT</name>
<proteinExistence type="predicted"/>